<dbReference type="Gene3D" id="3.40.50.720">
    <property type="entry name" value="NAD(P)-binding Rossmann-like Domain"/>
    <property type="match status" value="1"/>
</dbReference>
<evidence type="ECO:0000256" key="4">
    <source>
        <dbReference type="ARBA" id="ARBA00023027"/>
    </source>
</evidence>
<dbReference type="EMBL" id="BSSV01000013">
    <property type="protein sequence ID" value="GLX87424.1"/>
    <property type="molecule type" value="Genomic_DNA"/>
</dbReference>
<dbReference type="InterPro" id="IPR014777">
    <property type="entry name" value="4pyrrole_Mease_sub1"/>
</dbReference>
<organism evidence="9 10">
    <name type="scientific">Thalassotalea loyana</name>
    <dbReference type="NCBI Taxonomy" id="280483"/>
    <lineage>
        <taxon>Bacteria</taxon>
        <taxon>Pseudomonadati</taxon>
        <taxon>Pseudomonadota</taxon>
        <taxon>Gammaproteobacteria</taxon>
        <taxon>Alteromonadales</taxon>
        <taxon>Colwelliaceae</taxon>
        <taxon>Thalassotalea</taxon>
    </lineage>
</organism>
<feature type="domain" description="Sirohaem synthase dimerisation" evidence="7">
    <location>
        <begin position="150"/>
        <end position="205"/>
    </location>
</feature>
<keyword evidence="10" id="KW-1185">Reference proteome</keyword>
<comment type="caution">
    <text evidence="9">The sequence shown here is derived from an EMBL/GenBank/DDBJ whole genome shotgun (WGS) entry which is preliminary data.</text>
</comment>
<dbReference type="InterPro" id="IPR028281">
    <property type="entry name" value="Sirohaem_synthase_central"/>
</dbReference>
<dbReference type="SUPFAM" id="SSF53790">
    <property type="entry name" value="Tetrapyrrole methylase"/>
    <property type="match status" value="1"/>
</dbReference>
<keyword evidence="5" id="KW-0627">Porphyrin biosynthesis</keyword>
<dbReference type="InterPro" id="IPR035996">
    <property type="entry name" value="4pyrrol_Methylase_sf"/>
</dbReference>
<dbReference type="InterPro" id="IPR028161">
    <property type="entry name" value="Met8-like"/>
</dbReference>
<dbReference type="InterPro" id="IPR037115">
    <property type="entry name" value="Sirohaem_synt_dimer_dom_sf"/>
</dbReference>
<dbReference type="InterPro" id="IPR019478">
    <property type="entry name" value="Sirohaem_synthase_dimer_dom"/>
</dbReference>
<dbReference type="Pfam" id="PF13241">
    <property type="entry name" value="NAD_binding_7"/>
    <property type="match status" value="1"/>
</dbReference>
<evidence type="ECO:0000259" key="8">
    <source>
        <dbReference type="Pfam" id="PF14824"/>
    </source>
</evidence>
<accession>A0ABQ6HIP0</accession>
<dbReference type="NCBIfam" id="TIGR01470">
    <property type="entry name" value="cysG_Nterm"/>
    <property type="match status" value="1"/>
</dbReference>
<dbReference type="PANTHER" id="PTHR35330">
    <property type="entry name" value="SIROHEME BIOSYNTHESIS PROTEIN MET8"/>
    <property type="match status" value="1"/>
</dbReference>
<dbReference type="Pfam" id="PF10414">
    <property type="entry name" value="CysG_dimeriser"/>
    <property type="match status" value="1"/>
</dbReference>
<evidence type="ECO:0000259" key="7">
    <source>
        <dbReference type="Pfam" id="PF10414"/>
    </source>
</evidence>
<dbReference type="RefSeq" id="WP_284301487.1">
    <property type="nucleotide sequence ID" value="NZ_BSSV01000013.1"/>
</dbReference>
<evidence type="ECO:0000313" key="9">
    <source>
        <dbReference type="EMBL" id="GLX87424.1"/>
    </source>
</evidence>
<dbReference type="Gene3D" id="1.10.8.210">
    <property type="entry name" value="Sirohaem synthase, dimerisation domain"/>
    <property type="match status" value="1"/>
</dbReference>
<comment type="catalytic activity">
    <reaction evidence="6">
        <text>precorrin-2 + NAD(+) = sirohydrochlorin + NADH + 2 H(+)</text>
        <dbReference type="Rhea" id="RHEA:15613"/>
        <dbReference type="ChEBI" id="CHEBI:15378"/>
        <dbReference type="ChEBI" id="CHEBI:57540"/>
        <dbReference type="ChEBI" id="CHEBI:57945"/>
        <dbReference type="ChEBI" id="CHEBI:58351"/>
        <dbReference type="ChEBI" id="CHEBI:58827"/>
        <dbReference type="EC" id="1.3.1.76"/>
    </reaction>
</comment>
<evidence type="ECO:0000256" key="2">
    <source>
        <dbReference type="ARBA" id="ARBA00012400"/>
    </source>
</evidence>
<dbReference type="Gene3D" id="3.40.1010.10">
    <property type="entry name" value="Cobalt-precorrin-4 Transmethylase, Domain 1"/>
    <property type="match status" value="1"/>
</dbReference>
<dbReference type="InterPro" id="IPR036291">
    <property type="entry name" value="NAD(P)-bd_dom_sf"/>
</dbReference>
<comment type="pathway">
    <text evidence="1">Porphyrin-containing compound metabolism; siroheme biosynthesis; sirohydrochlorin from precorrin-2: step 1/1.</text>
</comment>
<dbReference type="Proteomes" id="UP001157134">
    <property type="component" value="Unassembled WGS sequence"/>
</dbReference>
<dbReference type="SUPFAM" id="SSF51735">
    <property type="entry name" value="NAD(P)-binding Rossmann-fold domains"/>
    <property type="match status" value="1"/>
</dbReference>
<evidence type="ECO:0000256" key="3">
    <source>
        <dbReference type="ARBA" id="ARBA00023002"/>
    </source>
</evidence>
<name>A0ABQ6HIP0_9GAMM</name>
<dbReference type="EC" id="1.3.1.76" evidence="2"/>
<dbReference type="Pfam" id="PF14824">
    <property type="entry name" value="Sirohm_synth_M"/>
    <property type="match status" value="1"/>
</dbReference>
<gene>
    <name evidence="9" type="ORF">tloyanaT_36770</name>
</gene>
<protein>
    <recommendedName>
        <fullName evidence="2">precorrin-2 dehydrogenase</fullName>
        <ecNumber evidence="2">1.3.1.76</ecNumber>
    </recommendedName>
</protein>
<evidence type="ECO:0000256" key="6">
    <source>
        <dbReference type="ARBA" id="ARBA00047561"/>
    </source>
</evidence>
<dbReference type="Gene3D" id="3.30.160.110">
    <property type="entry name" value="Siroheme synthase, domain 2"/>
    <property type="match status" value="1"/>
</dbReference>
<feature type="domain" description="Siroheme synthase central" evidence="8">
    <location>
        <begin position="119"/>
        <end position="146"/>
    </location>
</feature>
<dbReference type="SUPFAM" id="SSF75615">
    <property type="entry name" value="Siroheme synthase middle domains-like"/>
    <property type="match status" value="1"/>
</dbReference>
<evidence type="ECO:0000256" key="1">
    <source>
        <dbReference type="ARBA" id="ARBA00005010"/>
    </source>
</evidence>
<keyword evidence="3" id="KW-0560">Oxidoreductase</keyword>
<keyword evidence="4" id="KW-0520">NAD</keyword>
<evidence type="ECO:0000313" key="10">
    <source>
        <dbReference type="Proteomes" id="UP001157134"/>
    </source>
</evidence>
<proteinExistence type="predicted"/>
<dbReference type="InterPro" id="IPR006367">
    <property type="entry name" value="Sirohaem_synthase_N"/>
</dbReference>
<evidence type="ECO:0000256" key="5">
    <source>
        <dbReference type="ARBA" id="ARBA00023244"/>
    </source>
</evidence>
<sequence>MRYFPVFLTANRLNVLIVGGGEVAARKIELMLKCTNNITVVAAHCNDTVARLINTEKLTWVEENYREGLMKDCNIVIAATDDETVNTSIYQEAKSLDILANVVDQPDLCDYITPSIIDRDPMIVAISSSGSSPVLVRMLREQIEKMLPQAYGKLADFGLKFRDHVKARVKGVRNRRLFWEQVFQGSIGEKILNGHSQSAELAFISKLKENKAEMLGSITFIHTKEGNPDNLTLKAHRALQFADAAFYDEEVNPEFIEYVRRDAEKFYQEIPSTTIINFQHALELAEDGQKVIYLLAGHHELPRNLAYQSSEVNKIELINGD</sequence>
<reference evidence="9 10" key="1">
    <citation type="submission" date="2023-03" db="EMBL/GenBank/DDBJ databases">
        <title>Thalassotalea loyana LMG 22536T draft genome sequence.</title>
        <authorList>
            <person name="Sawabe T."/>
        </authorList>
    </citation>
    <scope>NUCLEOTIDE SEQUENCE [LARGE SCALE GENOMIC DNA]</scope>
    <source>
        <strain evidence="9 10">LMG 22536</strain>
    </source>
</reference>
<dbReference type="PANTHER" id="PTHR35330:SF1">
    <property type="entry name" value="SIROHEME BIOSYNTHESIS PROTEIN MET8"/>
    <property type="match status" value="1"/>
</dbReference>